<accession>A0A261XYE2</accession>
<dbReference type="OrthoDB" id="1928087at2759"/>
<keyword evidence="4" id="KW-0539">Nucleus</keyword>
<reference evidence="8 9" key="1">
    <citation type="journal article" date="2017" name="Mycologia">
        <title>Bifiguratus adelaidae, gen. et sp. nov., a new member of Mucoromycotina in endophytic and soil-dwelling habitats.</title>
        <authorList>
            <person name="Torres-Cruz T.J."/>
            <person name="Billingsley Tobias T.L."/>
            <person name="Almatruk M."/>
            <person name="Hesse C."/>
            <person name="Kuske C.R."/>
            <person name="Desiro A."/>
            <person name="Benucci G.M."/>
            <person name="Bonito G."/>
            <person name="Stajich J.E."/>
            <person name="Dunlap C."/>
            <person name="Arnold A.E."/>
            <person name="Porras-Alfaro A."/>
        </authorList>
    </citation>
    <scope>NUCLEOTIDE SEQUENCE [LARGE SCALE GENOMIC DNA]</scope>
    <source>
        <strain evidence="8 9">AZ0501</strain>
    </source>
</reference>
<keyword evidence="3" id="KW-0158">Chromosome</keyword>
<dbReference type="InterPro" id="IPR011011">
    <property type="entry name" value="Znf_FYVE_PHD"/>
</dbReference>
<gene>
    <name evidence="8" type="ORF">BZG36_04002</name>
</gene>
<evidence type="ECO:0000256" key="6">
    <source>
        <dbReference type="SAM" id="MobiDB-lite"/>
    </source>
</evidence>
<dbReference type="InterPro" id="IPR051294">
    <property type="entry name" value="HORMA_MeioticProgression"/>
</dbReference>
<feature type="domain" description="HORMA" evidence="7">
    <location>
        <begin position="1"/>
        <end position="207"/>
    </location>
</feature>
<dbReference type="AlphaFoldDB" id="A0A261XYE2"/>
<keyword evidence="9" id="KW-1185">Reference proteome</keyword>
<dbReference type="Pfam" id="PF02301">
    <property type="entry name" value="HORMA"/>
    <property type="match status" value="1"/>
</dbReference>
<dbReference type="InterPro" id="IPR036570">
    <property type="entry name" value="HORMA_dom_sf"/>
</dbReference>
<proteinExistence type="predicted"/>
<evidence type="ECO:0000313" key="9">
    <source>
        <dbReference type="Proteomes" id="UP000242875"/>
    </source>
</evidence>
<evidence type="ECO:0000256" key="5">
    <source>
        <dbReference type="ARBA" id="ARBA00023254"/>
    </source>
</evidence>
<dbReference type="SUPFAM" id="SSF57903">
    <property type="entry name" value="FYVE/PHD zinc finger"/>
    <property type="match status" value="1"/>
</dbReference>
<dbReference type="InterPro" id="IPR013083">
    <property type="entry name" value="Znf_RING/FYVE/PHD"/>
</dbReference>
<dbReference type="SUPFAM" id="SSF56019">
    <property type="entry name" value="The spindle assembly checkpoint protein mad2"/>
    <property type="match status" value="1"/>
</dbReference>
<feature type="compositionally biased region" description="Basic and acidic residues" evidence="6">
    <location>
        <begin position="653"/>
        <end position="662"/>
    </location>
</feature>
<organism evidence="8 9">
    <name type="scientific">Bifiguratus adelaidae</name>
    <dbReference type="NCBI Taxonomy" id="1938954"/>
    <lineage>
        <taxon>Eukaryota</taxon>
        <taxon>Fungi</taxon>
        <taxon>Fungi incertae sedis</taxon>
        <taxon>Mucoromycota</taxon>
        <taxon>Mucoromycotina</taxon>
        <taxon>Endogonomycetes</taxon>
        <taxon>Endogonales</taxon>
        <taxon>Endogonales incertae sedis</taxon>
        <taxon>Bifiguratus</taxon>
    </lineage>
</organism>
<evidence type="ECO:0000256" key="1">
    <source>
        <dbReference type="ARBA" id="ARBA00004123"/>
    </source>
</evidence>
<evidence type="ECO:0000313" key="8">
    <source>
        <dbReference type="EMBL" id="OZJ03389.1"/>
    </source>
</evidence>
<dbReference type="EMBL" id="MVBO01000087">
    <property type="protein sequence ID" value="OZJ03389.1"/>
    <property type="molecule type" value="Genomic_DNA"/>
</dbReference>
<feature type="compositionally biased region" description="Polar residues" evidence="6">
    <location>
        <begin position="332"/>
        <end position="354"/>
    </location>
</feature>
<sequence length="733" mass="82575">MNRKLDRSLFPEENYRNEEIEALPVKTLQRGYSQEADTLLDWMELGIFDALERKYLRAILLGIHLDPESPDRLSECYTFKVTYPHDDNAAHINIEHEVMGGSNKKQSVLNTAKGSSTTPLNKEELAKVVRQLIRRLIIITQTLKPLPDNRYISMKLYYCDERTPPDYEPPMFKAGDAQKDIFAFPEKPEEHIVGSLATTYHSIRMHVSTLADSMDVPSEDVLNHLSTQDFESTVMANSDLENKVPTRWYADEEFQQQEGQSEPLEGMIDADGNNLNMSQESLVPTMLLDSEGTLRPIEMLTGLETTMEDCVIGATEASDANARSDQPMDIQLQDSNSQTPADHEQQTLLTTDSVVPSKPQEKPIAKYGRRSRRIAEVAKRDNGQPPKAQADSQVTEILEQQPLPKMPMTPKGICNCDCGVQKPDDYMLKCNACESFGHVYCYGYNYLSDPARVKMILNTHRCYSCIKQQMIEDDIYDTFKTDPSGLINLEMMQDIALLRRAVWIVWHEGYGATFREFAATVGLSLVEARRVQERLKHEGYLVEVNQPKDLKRNGSMRSKRSNPNALKVWKNTTTRRYFHALFDPSLGLPPSVQPPGSNIKSDGRIAACQAKIINKHTHISAQSEVSMQAPTDSVPEKPAQADDVDMGATDTTVRSEQDRDNYSEAETCSDGDEPSPVFEPAKQTQASDARMENIQSEERDVIMAFDSQASLGEPANLAKRRKISVTPRPINVL</sequence>
<protein>
    <recommendedName>
        <fullName evidence="7">HORMA domain-containing protein</fullName>
    </recommendedName>
</protein>
<dbReference type="GO" id="GO:0005634">
    <property type="term" value="C:nucleus"/>
    <property type="evidence" value="ECO:0007669"/>
    <property type="project" value="UniProtKB-SubCell"/>
</dbReference>
<comment type="subcellular location">
    <subcellularLocation>
        <location evidence="2">Chromosome</location>
    </subcellularLocation>
    <subcellularLocation>
        <location evidence="1">Nucleus</location>
    </subcellularLocation>
</comment>
<dbReference type="PANTHER" id="PTHR48225:SF7">
    <property type="entry name" value="MEIOSIS-SPECIFIC PROTEIN HOP1"/>
    <property type="match status" value="1"/>
</dbReference>
<dbReference type="GO" id="GO:0007130">
    <property type="term" value="P:synaptonemal complex assembly"/>
    <property type="evidence" value="ECO:0007669"/>
    <property type="project" value="TreeGrafter"/>
</dbReference>
<feature type="region of interest" description="Disordered" evidence="6">
    <location>
        <begin position="623"/>
        <end position="697"/>
    </location>
</feature>
<evidence type="ECO:0000256" key="2">
    <source>
        <dbReference type="ARBA" id="ARBA00004286"/>
    </source>
</evidence>
<dbReference type="Gene3D" id="3.30.40.10">
    <property type="entry name" value="Zinc/RING finger domain, C3HC4 (zinc finger)"/>
    <property type="match status" value="1"/>
</dbReference>
<dbReference type="GO" id="GO:0051598">
    <property type="term" value="P:meiotic recombination checkpoint signaling"/>
    <property type="evidence" value="ECO:0007669"/>
    <property type="project" value="TreeGrafter"/>
</dbReference>
<dbReference type="Gene3D" id="3.30.900.10">
    <property type="entry name" value="HORMA domain"/>
    <property type="match status" value="1"/>
</dbReference>
<name>A0A261XYE2_9FUNG</name>
<dbReference type="PROSITE" id="PS50815">
    <property type="entry name" value="HORMA"/>
    <property type="match status" value="1"/>
</dbReference>
<comment type="caution">
    <text evidence="8">The sequence shown here is derived from an EMBL/GenBank/DDBJ whole genome shotgun (WGS) entry which is preliminary data.</text>
</comment>
<evidence type="ECO:0000256" key="4">
    <source>
        <dbReference type="ARBA" id="ARBA00023242"/>
    </source>
</evidence>
<evidence type="ECO:0000259" key="7">
    <source>
        <dbReference type="PROSITE" id="PS50815"/>
    </source>
</evidence>
<feature type="region of interest" description="Disordered" evidence="6">
    <location>
        <begin position="332"/>
        <end position="371"/>
    </location>
</feature>
<dbReference type="PANTHER" id="PTHR48225">
    <property type="entry name" value="HORMA DOMAIN-CONTAINING PROTEIN 1"/>
    <property type="match status" value="1"/>
</dbReference>
<dbReference type="InterPro" id="IPR003511">
    <property type="entry name" value="HORMA_dom"/>
</dbReference>
<dbReference type="Proteomes" id="UP000242875">
    <property type="component" value="Unassembled WGS sequence"/>
</dbReference>
<dbReference type="GO" id="GO:0005694">
    <property type="term" value="C:chromosome"/>
    <property type="evidence" value="ECO:0007669"/>
    <property type="project" value="UniProtKB-SubCell"/>
</dbReference>
<keyword evidence="5" id="KW-0469">Meiosis</keyword>
<evidence type="ECO:0000256" key="3">
    <source>
        <dbReference type="ARBA" id="ARBA00022454"/>
    </source>
</evidence>